<evidence type="ECO:0000313" key="1">
    <source>
        <dbReference type="EMBL" id="PPJ35533.1"/>
    </source>
</evidence>
<dbReference type="EMBL" id="PSZC01000020">
    <property type="protein sequence ID" value="PPJ35533.1"/>
    <property type="molecule type" value="Genomic_DNA"/>
</dbReference>
<dbReference type="Proteomes" id="UP000239874">
    <property type="component" value="Unassembled WGS sequence"/>
</dbReference>
<gene>
    <name evidence="1" type="ORF">C5E45_24855</name>
</gene>
<organism evidence="1 2">
    <name type="scientific">Nocardia nova</name>
    <dbReference type="NCBI Taxonomy" id="37330"/>
    <lineage>
        <taxon>Bacteria</taxon>
        <taxon>Bacillati</taxon>
        <taxon>Actinomycetota</taxon>
        <taxon>Actinomycetes</taxon>
        <taxon>Mycobacteriales</taxon>
        <taxon>Nocardiaceae</taxon>
        <taxon>Nocardia</taxon>
    </lineage>
</organism>
<reference evidence="1 2" key="1">
    <citation type="submission" date="2018-02" db="EMBL/GenBank/DDBJ databases">
        <title>8 Nocardia nova and 1 Nocardia cyriacigeorgica strain used for evolution to TMP-SMX.</title>
        <authorList>
            <person name="Mehta H."/>
            <person name="Weng J."/>
            <person name="Shamoo Y."/>
        </authorList>
    </citation>
    <scope>NUCLEOTIDE SEQUENCE [LARGE SCALE GENOMIC DNA]</scope>
    <source>
        <strain evidence="1 2">MDA3139</strain>
    </source>
</reference>
<accession>A0A2S6AJZ0</accession>
<evidence type="ECO:0000313" key="2">
    <source>
        <dbReference type="Proteomes" id="UP000239874"/>
    </source>
</evidence>
<protein>
    <submittedName>
        <fullName evidence="1">Uncharacterized protein</fullName>
    </submittedName>
</protein>
<dbReference type="AlphaFoldDB" id="A0A2S6AJZ0"/>
<proteinExistence type="predicted"/>
<comment type="caution">
    <text evidence="1">The sequence shown here is derived from an EMBL/GenBank/DDBJ whole genome shotgun (WGS) entry which is preliminary data.</text>
</comment>
<sequence length="91" mass="9398">MGGRLFRVPTGCAAGPARTVSAGVGCAIRPSAVALQGRSRIGWISFDRQSVRSPSRGPAAAVSVCYRNEGSARAISVAAQSVSSVRRRGPR</sequence>
<name>A0A2S6AJZ0_9NOCA</name>